<name>A0A183JXR9_9TREM</name>
<reference evidence="2 3" key="2">
    <citation type="submission" date="2018-11" db="EMBL/GenBank/DDBJ databases">
        <authorList>
            <consortium name="Pathogen Informatics"/>
        </authorList>
    </citation>
    <scope>NUCLEOTIDE SEQUENCE [LARGE SCALE GENOMIC DNA]</scope>
    <source>
        <strain evidence="2">Dakar</strain>
        <strain evidence="3">Dakar, Senegal</strain>
    </source>
</reference>
<dbReference type="WBParaSite" id="SCUD_0000751701-mRNA-1">
    <property type="protein sequence ID" value="SCUD_0000751701-mRNA-1"/>
    <property type="gene ID" value="SCUD_0000751701"/>
</dbReference>
<sequence>MDNWKGIEETLSSTCQEGLNYKKHHHTEWVSIETVDMIQERKKKKKKKKNKKAINSSRTRTRKFKAEAEYTVNNKQVKKSIRADKQNYVEDLAMTVEKLQENEI</sequence>
<dbReference type="AlphaFoldDB" id="A0A183JXR9"/>
<protein>
    <submittedName>
        <fullName evidence="4">BZIP domain-containing protein</fullName>
    </submittedName>
</protein>
<proteinExistence type="predicted"/>
<dbReference type="EMBL" id="UZAK01032371">
    <property type="protein sequence ID" value="VDP26540.1"/>
    <property type="molecule type" value="Genomic_DNA"/>
</dbReference>
<evidence type="ECO:0000313" key="3">
    <source>
        <dbReference type="Proteomes" id="UP000279833"/>
    </source>
</evidence>
<accession>A0A183JXR9</accession>
<evidence type="ECO:0000313" key="4">
    <source>
        <dbReference type="WBParaSite" id="SCUD_0000751701-mRNA-1"/>
    </source>
</evidence>
<keyword evidence="3" id="KW-1185">Reference proteome</keyword>
<evidence type="ECO:0000256" key="1">
    <source>
        <dbReference type="SAM" id="MobiDB-lite"/>
    </source>
</evidence>
<feature type="region of interest" description="Disordered" evidence="1">
    <location>
        <begin position="40"/>
        <end position="62"/>
    </location>
</feature>
<feature type="compositionally biased region" description="Basic residues" evidence="1">
    <location>
        <begin position="41"/>
        <end position="52"/>
    </location>
</feature>
<evidence type="ECO:0000313" key="2">
    <source>
        <dbReference type="EMBL" id="VDP26540.1"/>
    </source>
</evidence>
<dbReference type="Proteomes" id="UP000279833">
    <property type="component" value="Unassembled WGS sequence"/>
</dbReference>
<reference evidence="4" key="1">
    <citation type="submission" date="2016-06" db="UniProtKB">
        <authorList>
            <consortium name="WormBaseParasite"/>
        </authorList>
    </citation>
    <scope>IDENTIFICATION</scope>
</reference>
<organism evidence="4">
    <name type="scientific">Schistosoma curassoni</name>
    <dbReference type="NCBI Taxonomy" id="6186"/>
    <lineage>
        <taxon>Eukaryota</taxon>
        <taxon>Metazoa</taxon>
        <taxon>Spiralia</taxon>
        <taxon>Lophotrochozoa</taxon>
        <taxon>Platyhelminthes</taxon>
        <taxon>Trematoda</taxon>
        <taxon>Digenea</taxon>
        <taxon>Strigeidida</taxon>
        <taxon>Schistosomatoidea</taxon>
        <taxon>Schistosomatidae</taxon>
        <taxon>Schistosoma</taxon>
    </lineage>
</organism>
<gene>
    <name evidence="2" type="ORF">SCUD_LOCUS7517</name>
</gene>